<reference key="2">
    <citation type="submission" date="2011-05" db="EMBL/GenBank/DDBJ databases">
        <title>The Genome Sequence of Magnaporthe oryzae 70-15.</title>
        <authorList>
            <consortium name="The Broad Institute Genome Sequencing Platform"/>
            <person name="Ma L.-J."/>
            <person name="Dead R."/>
            <person name="Young S.K."/>
            <person name="Zeng Q."/>
            <person name="Gargeya S."/>
            <person name="Fitzgerald M."/>
            <person name="Haas B."/>
            <person name="Abouelleil A."/>
            <person name="Alvarado L."/>
            <person name="Arachchi H.M."/>
            <person name="Berlin A."/>
            <person name="Brown A."/>
            <person name="Chapman S.B."/>
            <person name="Chen Z."/>
            <person name="Dunbar C."/>
            <person name="Freedman E."/>
            <person name="Gearin G."/>
            <person name="Gellesch M."/>
            <person name="Goldberg J."/>
            <person name="Griggs A."/>
            <person name="Gujja S."/>
            <person name="Heiman D."/>
            <person name="Howarth C."/>
            <person name="Larson L."/>
            <person name="Lui A."/>
            <person name="MacDonald P.J.P."/>
            <person name="Mehta T."/>
            <person name="Montmayeur A."/>
            <person name="Murphy C."/>
            <person name="Neiman D."/>
            <person name="Pearson M."/>
            <person name="Priest M."/>
            <person name="Roberts A."/>
            <person name="Saif S."/>
            <person name="Shea T."/>
            <person name="Shenoy N."/>
            <person name="Sisk P."/>
            <person name="Stolte C."/>
            <person name="Sykes S."/>
            <person name="Yandava C."/>
            <person name="Wortman J."/>
            <person name="Nusbaum C."/>
            <person name="Birren B."/>
        </authorList>
    </citation>
    <scope>NUCLEOTIDE SEQUENCE</scope>
    <source>
        <strain>70-15</strain>
    </source>
</reference>
<dbReference type="AlphaFoldDB" id="G4NK00"/>
<proteinExistence type="predicted"/>
<dbReference type="VEuPathDB" id="FungiDB:MGG_17855"/>
<dbReference type="KEGG" id="mgr:MGG_17855"/>
<dbReference type="InParanoid" id="G4NK00"/>
<name>G4NK00_PYRO7</name>
<organism evidence="3 4">
    <name type="scientific">Pyricularia oryzae (strain 70-15 / ATCC MYA-4617 / FGSC 8958)</name>
    <name type="common">Rice blast fungus</name>
    <name type="synonym">Magnaporthe oryzae</name>
    <dbReference type="NCBI Taxonomy" id="242507"/>
    <lineage>
        <taxon>Eukaryota</taxon>
        <taxon>Fungi</taxon>
        <taxon>Dikarya</taxon>
        <taxon>Ascomycota</taxon>
        <taxon>Pezizomycotina</taxon>
        <taxon>Sordariomycetes</taxon>
        <taxon>Sordariomycetidae</taxon>
        <taxon>Magnaporthales</taxon>
        <taxon>Pyriculariaceae</taxon>
        <taxon>Pyricularia</taxon>
    </lineage>
</organism>
<accession>G4NK00</accession>
<dbReference type="GeneID" id="12987390"/>
<evidence type="ECO:0000313" key="4">
    <source>
        <dbReference type="Proteomes" id="UP000009058"/>
    </source>
</evidence>
<dbReference type="eggNOG" id="ENOG502SKTI">
    <property type="taxonomic scope" value="Eukaryota"/>
</dbReference>
<dbReference type="Proteomes" id="UP000009058">
    <property type="component" value="Chromosome 7"/>
</dbReference>
<feature type="region of interest" description="Disordered" evidence="1">
    <location>
        <begin position="160"/>
        <end position="190"/>
    </location>
</feature>
<dbReference type="OrthoDB" id="5362269at2759"/>
<keyword evidence="2" id="KW-0732">Signal</keyword>
<gene>
    <name evidence="3" type="ORF">MGG_17855</name>
</gene>
<dbReference type="EMBL" id="CM001237">
    <property type="protein sequence ID" value="EHA45768.1"/>
    <property type="molecule type" value="Genomic_DNA"/>
</dbReference>
<feature type="chain" id="PRO_5003467022" evidence="2">
    <location>
        <begin position="25"/>
        <end position="222"/>
    </location>
</feature>
<dbReference type="RefSeq" id="XP_003720511.1">
    <property type="nucleotide sequence ID" value="XM_003720463.1"/>
</dbReference>
<reference evidence="3 4" key="1">
    <citation type="journal article" date="2005" name="Nature">
        <title>The genome sequence of the rice blast fungus Magnaporthe grisea.</title>
        <authorList>
            <person name="Dean R.A."/>
            <person name="Talbot N.J."/>
            <person name="Ebbole D.J."/>
            <person name="Farman M.L."/>
            <person name="Mitchell T.K."/>
            <person name="Orbach M.J."/>
            <person name="Thon M."/>
            <person name="Kulkarni R."/>
            <person name="Xu J.R."/>
            <person name="Pan H."/>
            <person name="Read N.D."/>
            <person name="Lee Y.H."/>
            <person name="Carbone I."/>
            <person name="Brown D."/>
            <person name="Oh Y.Y."/>
            <person name="Donofrio N."/>
            <person name="Jeong J.S."/>
            <person name="Soanes D.M."/>
            <person name="Djonovic S."/>
            <person name="Kolomiets E."/>
            <person name="Rehmeyer C."/>
            <person name="Li W."/>
            <person name="Harding M."/>
            <person name="Kim S."/>
            <person name="Lebrun M.H."/>
            <person name="Bohnert H."/>
            <person name="Coughlan S."/>
            <person name="Butler J."/>
            <person name="Calvo S."/>
            <person name="Ma L.J."/>
            <person name="Nicol R."/>
            <person name="Purcell S."/>
            <person name="Nusbaum C."/>
            <person name="Galagan J.E."/>
            <person name="Birren B.W."/>
        </authorList>
    </citation>
    <scope>NUCLEOTIDE SEQUENCE [LARGE SCALE GENOMIC DNA]</scope>
    <source>
        <strain evidence="4">70-15 / ATCC MYA-4617 / FGSC 8958</strain>
    </source>
</reference>
<evidence type="ECO:0000256" key="1">
    <source>
        <dbReference type="SAM" id="MobiDB-lite"/>
    </source>
</evidence>
<evidence type="ECO:0000256" key="2">
    <source>
        <dbReference type="SAM" id="SignalP"/>
    </source>
</evidence>
<dbReference type="HOGENOM" id="CLU_1245602_0_0_1"/>
<keyword evidence="4" id="KW-1185">Reference proteome</keyword>
<protein>
    <submittedName>
        <fullName evidence="3">Uncharacterized protein</fullName>
    </submittedName>
</protein>
<evidence type="ECO:0000313" key="3">
    <source>
        <dbReference type="EMBL" id="EHA45768.1"/>
    </source>
</evidence>
<sequence length="222" mass="23232">MPVLYRLALATVLAFSLVPQFVAAQSTCEPYDDHWHCPPGVSPPITPPPQPPSATSLCASTTGYVGIATTVTDYDAFTRSLNSVHRTTGAPSLSGTRVPVYTTTRTFPSLGLITAYGYYDSHALSSAGFSFVSGLTVVTTACSPNTPTLPPSPTGSICSPHGDHCSNPAPSTSSPLTRGKDNPAGYRQQPPACAVEPTLVGNFVSMATNDRQLRCLDTGPSR</sequence>
<feature type="signal peptide" evidence="2">
    <location>
        <begin position="1"/>
        <end position="24"/>
    </location>
</feature>